<evidence type="ECO:0000313" key="2">
    <source>
        <dbReference type="Proteomes" id="UP000827317"/>
    </source>
</evidence>
<organism evidence="1 2">
    <name type="scientific">Enterococcus phage VEsP-1</name>
    <dbReference type="NCBI Taxonomy" id="2859528"/>
    <lineage>
        <taxon>Viruses</taxon>
        <taxon>Duplodnaviria</taxon>
        <taxon>Heunggongvirae</taxon>
        <taxon>Uroviricota</taxon>
        <taxon>Caudoviricetes</taxon>
        <taxon>Vespunovirus</taxon>
        <taxon>Vespunovirus vesp1</taxon>
    </lineage>
</organism>
<proteinExistence type="predicted"/>
<accession>A0AAE7WEH8</accession>
<name>A0AAE7WEH8_9CAUD</name>
<protein>
    <submittedName>
        <fullName evidence="1">Uncharacterized protein</fullName>
    </submittedName>
</protein>
<evidence type="ECO:0000313" key="1">
    <source>
        <dbReference type="EMBL" id="QYI86508.1"/>
    </source>
</evidence>
<dbReference type="EMBL" id="MZ333456">
    <property type="protein sequence ID" value="QYI86508.1"/>
    <property type="molecule type" value="Genomic_DNA"/>
</dbReference>
<reference evidence="1" key="1">
    <citation type="submission" date="2021-06" db="EMBL/GenBank/DDBJ databases">
        <title>Comparison of different enterococcal bacteriophages isolated from single source.</title>
        <authorList>
            <person name="Tkachev P.V."/>
            <person name="Azarov D.V."/>
            <person name="Goncharov N.E."/>
            <person name="Goncharov A.E."/>
            <person name="Suvorov A.N."/>
        </authorList>
    </citation>
    <scope>NUCLEOTIDE SEQUENCE [LARGE SCALE GENOMIC DNA]</scope>
</reference>
<keyword evidence="2" id="KW-1185">Reference proteome</keyword>
<sequence>MSELTKLQKISALSKDLMNKKMNDTDRFVHLSHIHELAEELQPQLNPNQQIVLIWLKESCKLNGLREVIEIMGFLSTTGGKMKYKQAAYAYGDLNDDELAQVIQAFSQWALEQEEE</sequence>
<dbReference type="Proteomes" id="UP000827317">
    <property type="component" value="Segment"/>
</dbReference>